<dbReference type="InterPro" id="IPR019734">
    <property type="entry name" value="TPR_rpt"/>
</dbReference>
<dbReference type="EMBL" id="JAPWDO010000004">
    <property type="protein sequence ID" value="KAJ5472357.1"/>
    <property type="molecule type" value="Genomic_DNA"/>
</dbReference>
<reference evidence="4" key="1">
    <citation type="submission" date="2022-12" db="EMBL/GenBank/DDBJ databases">
        <authorList>
            <person name="Petersen C."/>
        </authorList>
    </citation>
    <scope>NUCLEOTIDE SEQUENCE</scope>
    <source>
        <strain evidence="4">IBT 17660</strain>
    </source>
</reference>
<dbReference type="Gene3D" id="3.40.1090.10">
    <property type="entry name" value="Cytosolic phospholipase A2 catalytic domain"/>
    <property type="match status" value="1"/>
</dbReference>
<accession>A0A9X0BMI9</accession>
<evidence type="ECO:0000256" key="1">
    <source>
        <dbReference type="ARBA" id="ARBA00023098"/>
    </source>
</evidence>
<dbReference type="InterPro" id="IPR053137">
    <property type="entry name" value="NLR-like"/>
</dbReference>
<evidence type="ECO:0000259" key="3">
    <source>
        <dbReference type="PROSITE" id="PS51635"/>
    </source>
</evidence>
<name>A0A9X0BMI9_9EURO</name>
<protein>
    <recommendedName>
        <fullName evidence="3">PNPLA domain-containing protein</fullName>
    </recommendedName>
</protein>
<dbReference type="Pfam" id="PF01734">
    <property type="entry name" value="Patatin"/>
    <property type="match status" value="1"/>
</dbReference>
<dbReference type="Gene3D" id="1.25.40.10">
    <property type="entry name" value="Tetratricopeptide repeat domain"/>
    <property type="match status" value="2"/>
</dbReference>
<dbReference type="OrthoDB" id="5986190at2759"/>
<dbReference type="SUPFAM" id="SSF48452">
    <property type="entry name" value="TPR-like"/>
    <property type="match status" value="3"/>
</dbReference>
<comment type="caution">
    <text evidence="4">The sequence shown here is derived from an EMBL/GenBank/DDBJ whole genome shotgun (WGS) entry which is preliminary data.</text>
</comment>
<comment type="caution">
    <text evidence="2">Lacks conserved residue(s) required for the propagation of feature annotation.</text>
</comment>
<feature type="short sequence motif" description="DGA/G" evidence="2">
    <location>
        <begin position="132"/>
        <end position="134"/>
    </location>
</feature>
<dbReference type="SUPFAM" id="SSF52151">
    <property type="entry name" value="FabD/lysophospholipase-like"/>
    <property type="match status" value="1"/>
</dbReference>
<dbReference type="InterPro" id="IPR002641">
    <property type="entry name" value="PNPLA_dom"/>
</dbReference>
<feature type="domain" description="PNPLA" evidence="3">
    <location>
        <begin position="1"/>
        <end position="145"/>
    </location>
</feature>
<dbReference type="GO" id="GO:0043531">
    <property type="term" value="F:ADP binding"/>
    <property type="evidence" value="ECO:0007669"/>
    <property type="project" value="InterPro"/>
</dbReference>
<dbReference type="InterPro" id="IPR002182">
    <property type="entry name" value="NB-ARC"/>
</dbReference>
<keyword evidence="1" id="KW-0443">Lipid metabolism</keyword>
<dbReference type="GO" id="GO:0046486">
    <property type="term" value="P:glycerolipid metabolic process"/>
    <property type="evidence" value="ECO:0007669"/>
    <property type="project" value="UniProtKB-ARBA"/>
</dbReference>
<keyword evidence="5" id="KW-1185">Reference proteome</keyword>
<dbReference type="SMART" id="SM00028">
    <property type="entry name" value="TPR"/>
    <property type="match status" value="6"/>
</dbReference>
<dbReference type="Pfam" id="PF13374">
    <property type="entry name" value="TPR_10"/>
    <property type="match status" value="1"/>
</dbReference>
<evidence type="ECO:0000313" key="4">
    <source>
        <dbReference type="EMBL" id="KAJ5472357.1"/>
    </source>
</evidence>
<dbReference type="Proteomes" id="UP001147760">
    <property type="component" value="Unassembled WGS sequence"/>
</dbReference>
<organism evidence="4 5">
    <name type="scientific">Penicillium desertorum</name>
    <dbReference type="NCBI Taxonomy" id="1303715"/>
    <lineage>
        <taxon>Eukaryota</taxon>
        <taxon>Fungi</taxon>
        <taxon>Dikarya</taxon>
        <taxon>Ascomycota</taxon>
        <taxon>Pezizomycotina</taxon>
        <taxon>Eurotiomycetes</taxon>
        <taxon>Eurotiomycetidae</taxon>
        <taxon>Eurotiales</taxon>
        <taxon>Aspergillaceae</taxon>
        <taxon>Penicillium</taxon>
    </lineage>
</organism>
<dbReference type="Gene3D" id="3.40.50.300">
    <property type="entry name" value="P-loop containing nucleotide triphosphate hydrolases"/>
    <property type="match status" value="1"/>
</dbReference>
<sequence>MLGRLQMSIDECIEAYTSLMEKVFKNPGWSPFGLFGTIRSRFDSKKLETAIKEVILKHGASGTDLLNDGVDRTCKVFVCTVASETKHVVRLRSYSTHLPDIPATTILQAALATSAATSFFDPVKIEKRKFVDGGIAANNPVEQVRNEAANVWCDDTRELKPLVKCFISIGTGVPGIGAIGKHLVTFTGTLIDLATETERTEEGFAGDWQKHLADKRYFRFNVSQGLQNIGLAEYNEQGPIAAATEAYLLQTPQKLQVKDCVETLWPKKRMRTHFHVPFPRDGHFVCREKVMDQIDQTCSIPMSRVALFGAGGMGKTQLAIEYSYRLRDKQHMKQIFWVHASNLDRFHQSFREIADRLNIPGRDIGGVNVLELVRQWLSDERNGQWVLILDNLDDSQLLDKAKRAGTHALDENKSLTLREYLPTSQNGSILVTTRTRGAAVELVEPENIIEIGQMGLAESVELLTNKLRSADNNEILITELASALDFIPLAMVQAATYIYERAPRYSVEKYLEKFRKNDSEKMQLLYRQGGHLRRDWEANSSILATWQISFRHIKQTRPSAARLLSLMSFFDRQQIPDFLLQTPQATPHEDDDMQVPAENNEFAWVTGFSSLSDSSDELEDDILMLRNFSFLTADNDGLTFTMHRLVQLATQQWLCLCGEHKLWMEKSVEHLCVHFPKGVYDSWDKCKLLFPHAKFATDRPPFGQDSLKTWATLLESAARYAWEIGNYADAETMLSKAIEVRLNHMDLEVEVKEALVAFSLIIKVYDRQGRWNEAEDVALPLIHCRKHLLGETHPDTLMSLSQLAVIYLHQGRWQESEEIGIQVLDARRKMLRDMHPDTLLSESHLGLVYSHQGRWEEAEQIHRRVMMAHAAILGPEDPDTLTSAGFLTSAYGEQGRWEEAEEVGKYALNTCNDVLGPEHPDTLDIMETMASIYMGQENWNAAEELYVQVTELRRKVLSDDHPQTLTSEGNIAFLYANMGRYNEAEEINMRVMEALKKVCGPEHRRTLASMANLAHIWKNQSHYLKAAEFLDECLQLHERVLGSEDPDTQAICETLMEWENEAEGPFAATSTHGQLED</sequence>
<dbReference type="InterPro" id="IPR016035">
    <property type="entry name" value="Acyl_Trfase/lysoPLipase"/>
</dbReference>
<reference evidence="4" key="2">
    <citation type="journal article" date="2023" name="IMA Fungus">
        <title>Comparative genomic study of the Penicillium genus elucidates a diverse pangenome and 15 lateral gene transfer events.</title>
        <authorList>
            <person name="Petersen C."/>
            <person name="Sorensen T."/>
            <person name="Nielsen M.R."/>
            <person name="Sondergaard T.E."/>
            <person name="Sorensen J.L."/>
            <person name="Fitzpatrick D.A."/>
            <person name="Frisvad J.C."/>
            <person name="Nielsen K.L."/>
        </authorList>
    </citation>
    <scope>NUCLEOTIDE SEQUENCE</scope>
    <source>
        <strain evidence="4">IBT 17660</strain>
    </source>
</reference>
<dbReference type="AlphaFoldDB" id="A0A9X0BMI9"/>
<dbReference type="PROSITE" id="PS51635">
    <property type="entry name" value="PNPLA"/>
    <property type="match status" value="1"/>
</dbReference>
<evidence type="ECO:0000256" key="2">
    <source>
        <dbReference type="PROSITE-ProRule" id="PRU01161"/>
    </source>
</evidence>
<dbReference type="InterPro" id="IPR027417">
    <property type="entry name" value="P-loop_NTPase"/>
</dbReference>
<dbReference type="InterPro" id="IPR011990">
    <property type="entry name" value="TPR-like_helical_dom_sf"/>
</dbReference>
<dbReference type="PANTHER" id="PTHR46082:SF6">
    <property type="entry name" value="AAA+ ATPASE DOMAIN-CONTAINING PROTEIN-RELATED"/>
    <property type="match status" value="1"/>
</dbReference>
<dbReference type="Pfam" id="PF13424">
    <property type="entry name" value="TPR_12"/>
    <property type="match status" value="3"/>
</dbReference>
<proteinExistence type="predicted"/>
<evidence type="ECO:0000313" key="5">
    <source>
        <dbReference type="Proteomes" id="UP001147760"/>
    </source>
</evidence>
<gene>
    <name evidence="4" type="ORF">N7530_006358</name>
</gene>
<dbReference type="SUPFAM" id="SSF52540">
    <property type="entry name" value="P-loop containing nucleoside triphosphate hydrolases"/>
    <property type="match status" value="1"/>
</dbReference>
<dbReference type="Pfam" id="PF00931">
    <property type="entry name" value="NB-ARC"/>
    <property type="match status" value="1"/>
</dbReference>
<dbReference type="PANTHER" id="PTHR46082">
    <property type="entry name" value="ATP/GTP-BINDING PROTEIN-RELATED"/>
    <property type="match status" value="1"/>
</dbReference>